<dbReference type="EMBL" id="JTDY01001568">
    <property type="protein sequence ID" value="KOB73503.1"/>
    <property type="molecule type" value="Genomic_DNA"/>
</dbReference>
<dbReference type="Proteomes" id="UP000037510">
    <property type="component" value="Unassembled WGS sequence"/>
</dbReference>
<dbReference type="SUPFAM" id="SSF100910">
    <property type="entry name" value="Chemosensory protein Csp2"/>
    <property type="match status" value="1"/>
</dbReference>
<dbReference type="Gene3D" id="1.10.2080.10">
    <property type="entry name" value="Insect odorant-binding protein A10/Ejaculatory bulb-specific protein 3"/>
    <property type="match status" value="1"/>
</dbReference>
<name>A0A0L7LDB1_OPEBR</name>
<sequence length="80" mass="9738">VRWYEHRRDASQQADGSRLHEVPGRYREVHVRGTHKGVRKVVNYMVKKEPQVWEKLVKIYDPKGEYSRRYKDEINTLKKE</sequence>
<comment type="caution">
    <text evidence="1">The sequence shown here is derived from an EMBL/GenBank/DDBJ whole genome shotgun (WGS) entry which is preliminary data.</text>
</comment>
<proteinExistence type="predicted"/>
<dbReference type="InterPro" id="IPR036682">
    <property type="entry name" value="OS_D_A10/PebIII_sf"/>
</dbReference>
<gene>
    <name evidence="1" type="ORF">OBRU01_10636</name>
</gene>
<organism evidence="1 2">
    <name type="scientific">Operophtera brumata</name>
    <name type="common">Winter moth</name>
    <name type="synonym">Phalaena brumata</name>
    <dbReference type="NCBI Taxonomy" id="104452"/>
    <lineage>
        <taxon>Eukaryota</taxon>
        <taxon>Metazoa</taxon>
        <taxon>Ecdysozoa</taxon>
        <taxon>Arthropoda</taxon>
        <taxon>Hexapoda</taxon>
        <taxon>Insecta</taxon>
        <taxon>Pterygota</taxon>
        <taxon>Neoptera</taxon>
        <taxon>Endopterygota</taxon>
        <taxon>Lepidoptera</taxon>
        <taxon>Glossata</taxon>
        <taxon>Ditrysia</taxon>
        <taxon>Geometroidea</taxon>
        <taxon>Geometridae</taxon>
        <taxon>Larentiinae</taxon>
        <taxon>Operophtera</taxon>
    </lineage>
</organism>
<dbReference type="AlphaFoldDB" id="A0A0L7LDB1"/>
<protein>
    <submittedName>
        <fullName evidence="1">Ejaculatory bulb-specific protein 3</fullName>
    </submittedName>
</protein>
<keyword evidence="2" id="KW-1185">Reference proteome</keyword>
<accession>A0A0L7LDB1</accession>
<evidence type="ECO:0000313" key="2">
    <source>
        <dbReference type="Proteomes" id="UP000037510"/>
    </source>
</evidence>
<reference evidence="1 2" key="1">
    <citation type="journal article" date="2015" name="Genome Biol. Evol.">
        <title>The genome of winter moth (Operophtera brumata) provides a genomic perspective on sexual dimorphism and phenology.</title>
        <authorList>
            <person name="Derks M.F."/>
            <person name="Smit S."/>
            <person name="Salis L."/>
            <person name="Schijlen E."/>
            <person name="Bossers A."/>
            <person name="Mateman C."/>
            <person name="Pijl A.S."/>
            <person name="de Ridder D."/>
            <person name="Groenen M.A."/>
            <person name="Visser M.E."/>
            <person name="Megens H.J."/>
        </authorList>
    </citation>
    <scope>NUCLEOTIDE SEQUENCE [LARGE SCALE GENOMIC DNA]</scope>
    <source>
        <strain evidence="1">WM2013NL</strain>
        <tissue evidence="1">Head and thorax</tissue>
    </source>
</reference>
<evidence type="ECO:0000313" key="1">
    <source>
        <dbReference type="EMBL" id="KOB73503.1"/>
    </source>
</evidence>
<feature type="non-terminal residue" evidence="1">
    <location>
        <position position="1"/>
    </location>
</feature>